<dbReference type="InterPro" id="IPR014284">
    <property type="entry name" value="RNA_pol_sigma-70_dom"/>
</dbReference>
<evidence type="ECO:0000313" key="7">
    <source>
        <dbReference type="EMBL" id="MFH6982155.1"/>
    </source>
</evidence>
<dbReference type="InterPro" id="IPR014327">
    <property type="entry name" value="RNA_pol_sigma70_bacteroid"/>
</dbReference>
<dbReference type="SUPFAM" id="SSF88946">
    <property type="entry name" value="Sigma2 domain of RNA polymerase sigma factors"/>
    <property type="match status" value="1"/>
</dbReference>
<sequence>MTIRRKIHNINSLDDTHQWFKSCYDQNFTSLYQYAKSITHDVQSAEDIVSEVFMNLWSNRDSLTSIRDINSYLFITVKNSAIRFVTRNPNSFFGSNLEETIKEIDRHDPEQVMLEQELVGAINDAINALPDKCQIVYKLIRQEGKSVKEVATEMGISEGTVKNHMTKAVSRIREEVTDYLEASGGTKSNYGSFSVLLFLGTMELLG</sequence>
<dbReference type="PRINTS" id="PR00038">
    <property type="entry name" value="HTHLUXR"/>
</dbReference>
<name>A0ABW7N437_9BACT</name>
<evidence type="ECO:0000313" key="8">
    <source>
        <dbReference type="Proteomes" id="UP001610063"/>
    </source>
</evidence>
<dbReference type="EMBL" id="JBIPKE010000009">
    <property type="protein sequence ID" value="MFH6982155.1"/>
    <property type="molecule type" value="Genomic_DNA"/>
</dbReference>
<reference evidence="7 8" key="1">
    <citation type="journal article" date="2013" name="Int. J. Syst. Evol. Microbiol.">
        <title>Marinoscillum luteum sp. nov., isolated from marine sediment.</title>
        <authorList>
            <person name="Cha I.T."/>
            <person name="Park S.J."/>
            <person name="Kim S.J."/>
            <person name="Kim J.G."/>
            <person name="Jung M.Y."/>
            <person name="Shin K.S."/>
            <person name="Kwon K.K."/>
            <person name="Yang S.H."/>
            <person name="Seo Y.S."/>
            <person name="Rhee S.K."/>
        </authorList>
    </citation>
    <scope>NUCLEOTIDE SEQUENCE [LARGE SCALE GENOMIC DNA]</scope>
    <source>
        <strain evidence="7 8">KCTC 23939</strain>
    </source>
</reference>
<keyword evidence="3" id="KW-0731">Sigma factor</keyword>
<dbReference type="InterPro" id="IPR013325">
    <property type="entry name" value="RNA_pol_sigma_r2"/>
</dbReference>
<keyword evidence="8" id="KW-1185">Reference proteome</keyword>
<gene>
    <name evidence="7" type="ORF">ACHKAR_01830</name>
</gene>
<organism evidence="7 8">
    <name type="scientific">Marinoscillum luteum</name>
    <dbReference type="NCBI Taxonomy" id="861051"/>
    <lineage>
        <taxon>Bacteria</taxon>
        <taxon>Pseudomonadati</taxon>
        <taxon>Bacteroidota</taxon>
        <taxon>Cytophagia</taxon>
        <taxon>Cytophagales</taxon>
        <taxon>Reichenbachiellaceae</taxon>
        <taxon>Marinoscillum</taxon>
    </lineage>
</organism>
<dbReference type="Gene3D" id="1.10.1740.10">
    <property type="match status" value="1"/>
</dbReference>
<dbReference type="InterPro" id="IPR013249">
    <property type="entry name" value="RNA_pol_sigma70_r4_t2"/>
</dbReference>
<dbReference type="InterPro" id="IPR007627">
    <property type="entry name" value="RNA_pol_sigma70_r2"/>
</dbReference>
<comment type="caution">
    <text evidence="7">The sequence shown here is derived from an EMBL/GenBank/DDBJ whole genome shotgun (WGS) entry which is preliminary data.</text>
</comment>
<dbReference type="Gene3D" id="1.10.10.10">
    <property type="entry name" value="Winged helix-like DNA-binding domain superfamily/Winged helix DNA-binding domain"/>
    <property type="match status" value="1"/>
</dbReference>
<keyword evidence="2" id="KW-0805">Transcription regulation</keyword>
<dbReference type="RefSeq" id="WP_395415928.1">
    <property type="nucleotide sequence ID" value="NZ_JBIPKE010000009.1"/>
</dbReference>
<dbReference type="InterPro" id="IPR000792">
    <property type="entry name" value="Tscrpt_reg_LuxR_C"/>
</dbReference>
<evidence type="ECO:0000259" key="6">
    <source>
        <dbReference type="Pfam" id="PF08281"/>
    </source>
</evidence>
<dbReference type="InterPro" id="IPR036388">
    <property type="entry name" value="WH-like_DNA-bd_sf"/>
</dbReference>
<keyword evidence="4" id="KW-0804">Transcription</keyword>
<dbReference type="SUPFAM" id="SSF88659">
    <property type="entry name" value="Sigma3 and sigma4 domains of RNA polymerase sigma factors"/>
    <property type="match status" value="1"/>
</dbReference>
<dbReference type="InterPro" id="IPR039425">
    <property type="entry name" value="RNA_pol_sigma-70-like"/>
</dbReference>
<accession>A0ABW7N437</accession>
<evidence type="ECO:0000256" key="3">
    <source>
        <dbReference type="ARBA" id="ARBA00023082"/>
    </source>
</evidence>
<evidence type="ECO:0000256" key="4">
    <source>
        <dbReference type="ARBA" id="ARBA00023163"/>
    </source>
</evidence>
<dbReference type="Pfam" id="PF04542">
    <property type="entry name" value="Sigma70_r2"/>
    <property type="match status" value="1"/>
</dbReference>
<dbReference type="PANTHER" id="PTHR43133">
    <property type="entry name" value="RNA POLYMERASE ECF-TYPE SIGMA FACTO"/>
    <property type="match status" value="1"/>
</dbReference>
<dbReference type="Proteomes" id="UP001610063">
    <property type="component" value="Unassembled WGS sequence"/>
</dbReference>
<dbReference type="NCBIfam" id="TIGR02985">
    <property type="entry name" value="Sig70_bacteroi1"/>
    <property type="match status" value="1"/>
</dbReference>
<evidence type="ECO:0000256" key="1">
    <source>
        <dbReference type="ARBA" id="ARBA00010641"/>
    </source>
</evidence>
<evidence type="ECO:0000259" key="5">
    <source>
        <dbReference type="Pfam" id="PF04542"/>
    </source>
</evidence>
<dbReference type="NCBIfam" id="TIGR02937">
    <property type="entry name" value="sigma70-ECF"/>
    <property type="match status" value="1"/>
</dbReference>
<dbReference type="InterPro" id="IPR013324">
    <property type="entry name" value="RNA_pol_sigma_r3/r4-like"/>
</dbReference>
<feature type="domain" description="RNA polymerase sigma-70 region 2" evidence="5">
    <location>
        <begin position="24"/>
        <end position="88"/>
    </location>
</feature>
<dbReference type="Pfam" id="PF08281">
    <property type="entry name" value="Sigma70_r4_2"/>
    <property type="match status" value="1"/>
</dbReference>
<dbReference type="PANTHER" id="PTHR43133:SF46">
    <property type="entry name" value="RNA POLYMERASE SIGMA-70 FACTOR ECF SUBFAMILY"/>
    <property type="match status" value="1"/>
</dbReference>
<proteinExistence type="inferred from homology"/>
<dbReference type="CDD" id="cd06171">
    <property type="entry name" value="Sigma70_r4"/>
    <property type="match status" value="1"/>
</dbReference>
<evidence type="ECO:0000256" key="2">
    <source>
        <dbReference type="ARBA" id="ARBA00023015"/>
    </source>
</evidence>
<feature type="domain" description="RNA polymerase sigma factor 70 region 4 type 2" evidence="6">
    <location>
        <begin position="121"/>
        <end position="171"/>
    </location>
</feature>
<comment type="similarity">
    <text evidence="1">Belongs to the sigma-70 factor family. ECF subfamily.</text>
</comment>
<protein>
    <submittedName>
        <fullName evidence="7">RNA polymerase sigma-70 factor</fullName>
    </submittedName>
</protein>